<evidence type="ECO:0000313" key="3">
    <source>
        <dbReference type="EMBL" id="KAF2029236.1"/>
    </source>
</evidence>
<protein>
    <recommendedName>
        <fullName evidence="2">Protein kinase domain-containing protein</fullName>
    </recommendedName>
</protein>
<dbReference type="PROSITE" id="PS50011">
    <property type="entry name" value="PROTEIN_KINASE_DOM"/>
    <property type="match status" value="1"/>
</dbReference>
<evidence type="ECO:0000256" key="1">
    <source>
        <dbReference type="SAM" id="MobiDB-lite"/>
    </source>
</evidence>
<proteinExistence type="predicted"/>
<dbReference type="GO" id="GO:0005524">
    <property type="term" value="F:ATP binding"/>
    <property type="evidence" value="ECO:0007669"/>
    <property type="project" value="InterPro"/>
</dbReference>
<dbReference type="InterPro" id="IPR011009">
    <property type="entry name" value="Kinase-like_dom_sf"/>
</dbReference>
<sequence length="423" mass="47336">MPSLPEKPLLTSSSPGQEKIGTDQWKAATVALRKPQGLAAEPYPTIDIPRSYTKIANAGSWVHGDAYFCVPTSDLEAACSSQPAQTATQLMSKLQVVKVNRTLSQPNLASEVALLKAFQMQRQFHTHYLQDIQSLPFFDIVCSDTLGSYPDWYASTTLPLCLDIKSLMGKFYCMSEEFVWLIYTQLHSAITFIDGTCIPALAHADLHMGNVVIGYDDPEDTRSPQVKLIDFGLAQFAPFNTVSGIDFFRKDDFDMLRILRNMLLNTHQADDGHYKSSPVPKTWSRDIHDFHEAVEQGLSAGLNIDTAYVTWLWARFSKVAQCRVECLSEAARKGMRDVMLEVGMGRYVEMEKKVDELLTQLDSDFTSCTTWPTSSDNLAEEDVTGAWTAGDYVVEEDSEIDQSLLAEFSGVHIWHEDDEVEVA</sequence>
<reference evidence="3" key="1">
    <citation type="journal article" date="2020" name="Stud. Mycol.">
        <title>101 Dothideomycetes genomes: a test case for predicting lifestyles and emergence of pathogens.</title>
        <authorList>
            <person name="Haridas S."/>
            <person name="Albert R."/>
            <person name="Binder M."/>
            <person name="Bloem J."/>
            <person name="Labutti K."/>
            <person name="Salamov A."/>
            <person name="Andreopoulos B."/>
            <person name="Baker S."/>
            <person name="Barry K."/>
            <person name="Bills G."/>
            <person name="Bluhm B."/>
            <person name="Cannon C."/>
            <person name="Castanera R."/>
            <person name="Culley D."/>
            <person name="Daum C."/>
            <person name="Ezra D."/>
            <person name="Gonzalez J."/>
            <person name="Henrissat B."/>
            <person name="Kuo A."/>
            <person name="Liang C."/>
            <person name="Lipzen A."/>
            <person name="Lutzoni F."/>
            <person name="Magnuson J."/>
            <person name="Mondo S."/>
            <person name="Nolan M."/>
            <person name="Ohm R."/>
            <person name="Pangilinan J."/>
            <person name="Park H.-J."/>
            <person name="Ramirez L."/>
            <person name="Alfaro M."/>
            <person name="Sun H."/>
            <person name="Tritt A."/>
            <person name="Yoshinaga Y."/>
            <person name="Zwiers L.-H."/>
            <person name="Turgeon B."/>
            <person name="Goodwin S."/>
            <person name="Spatafora J."/>
            <person name="Crous P."/>
            <person name="Grigoriev I."/>
        </authorList>
    </citation>
    <scope>NUCLEOTIDE SEQUENCE</scope>
    <source>
        <strain evidence="3">CBS 110217</strain>
    </source>
</reference>
<dbReference type="GO" id="GO:0004672">
    <property type="term" value="F:protein kinase activity"/>
    <property type="evidence" value="ECO:0007669"/>
    <property type="project" value="InterPro"/>
</dbReference>
<feature type="region of interest" description="Disordered" evidence="1">
    <location>
        <begin position="1"/>
        <end position="21"/>
    </location>
</feature>
<evidence type="ECO:0000259" key="2">
    <source>
        <dbReference type="PROSITE" id="PS50011"/>
    </source>
</evidence>
<name>A0A9P4LJI9_9PLEO</name>
<dbReference type="OrthoDB" id="3795368at2759"/>
<organism evidence="3 4">
    <name type="scientific">Setomelanomma holmii</name>
    <dbReference type="NCBI Taxonomy" id="210430"/>
    <lineage>
        <taxon>Eukaryota</taxon>
        <taxon>Fungi</taxon>
        <taxon>Dikarya</taxon>
        <taxon>Ascomycota</taxon>
        <taxon>Pezizomycotina</taxon>
        <taxon>Dothideomycetes</taxon>
        <taxon>Pleosporomycetidae</taxon>
        <taxon>Pleosporales</taxon>
        <taxon>Pleosporineae</taxon>
        <taxon>Phaeosphaeriaceae</taxon>
        <taxon>Setomelanomma</taxon>
    </lineage>
</organism>
<evidence type="ECO:0000313" key="4">
    <source>
        <dbReference type="Proteomes" id="UP000799777"/>
    </source>
</evidence>
<comment type="caution">
    <text evidence="3">The sequence shown here is derived from an EMBL/GenBank/DDBJ whole genome shotgun (WGS) entry which is preliminary data.</text>
</comment>
<dbReference type="SUPFAM" id="SSF56112">
    <property type="entry name" value="Protein kinase-like (PK-like)"/>
    <property type="match status" value="1"/>
</dbReference>
<dbReference type="InterPro" id="IPR000719">
    <property type="entry name" value="Prot_kinase_dom"/>
</dbReference>
<feature type="domain" description="Protein kinase" evidence="2">
    <location>
        <begin position="52"/>
        <end position="423"/>
    </location>
</feature>
<dbReference type="EMBL" id="ML978203">
    <property type="protein sequence ID" value="KAF2029236.1"/>
    <property type="molecule type" value="Genomic_DNA"/>
</dbReference>
<accession>A0A9P4LJI9</accession>
<gene>
    <name evidence="3" type="ORF">EK21DRAFT_113130</name>
</gene>
<dbReference type="AlphaFoldDB" id="A0A9P4LJI9"/>
<dbReference type="Gene3D" id="1.10.510.10">
    <property type="entry name" value="Transferase(Phosphotransferase) domain 1"/>
    <property type="match status" value="1"/>
</dbReference>
<keyword evidence="4" id="KW-1185">Reference proteome</keyword>
<dbReference type="Proteomes" id="UP000799777">
    <property type="component" value="Unassembled WGS sequence"/>
</dbReference>